<dbReference type="Proteomes" id="UP000184267">
    <property type="component" value="Unassembled WGS sequence"/>
</dbReference>
<dbReference type="EMBL" id="MNAD01001565">
    <property type="protein sequence ID" value="OJT03995.1"/>
    <property type="molecule type" value="Genomic_DNA"/>
</dbReference>
<proteinExistence type="predicted"/>
<organism evidence="1 2">
    <name type="scientific">Trametes pubescens</name>
    <name type="common">White-rot fungus</name>
    <dbReference type="NCBI Taxonomy" id="154538"/>
    <lineage>
        <taxon>Eukaryota</taxon>
        <taxon>Fungi</taxon>
        <taxon>Dikarya</taxon>
        <taxon>Basidiomycota</taxon>
        <taxon>Agaricomycotina</taxon>
        <taxon>Agaricomycetes</taxon>
        <taxon>Polyporales</taxon>
        <taxon>Polyporaceae</taxon>
        <taxon>Trametes</taxon>
    </lineage>
</organism>
<dbReference type="STRING" id="154538.A0A1M2V8X1"/>
<reference evidence="1 2" key="1">
    <citation type="submission" date="2016-10" db="EMBL/GenBank/DDBJ databases">
        <title>Genome sequence of the basidiomycete white-rot fungus Trametes pubescens.</title>
        <authorList>
            <person name="Makela M.R."/>
            <person name="Granchi Z."/>
            <person name="Peng M."/>
            <person name="De Vries R.P."/>
            <person name="Grigoriev I."/>
            <person name="Riley R."/>
            <person name="Hilden K."/>
        </authorList>
    </citation>
    <scope>NUCLEOTIDE SEQUENCE [LARGE SCALE GENOMIC DNA]</scope>
    <source>
        <strain evidence="1 2">FBCC735</strain>
    </source>
</reference>
<accession>A0A1M2V8X1</accession>
<dbReference type="SUPFAM" id="SSF52047">
    <property type="entry name" value="RNI-like"/>
    <property type="match status" value="1"/>
</dbReference>
<gene>
    <name evidence="1" type="ORF">TRAPUB_5324</name>
</gene>
<dbReference type="OrthoDB" id="2746321at2759"/>
<dbReference type="OMA" id="KANPCFW"/>
<evidence type="ECO:0000313" key="2">
    <source>
        <dbReference type="Proteomes" id="UP000184267"/>
    </source>
</evidence>
<protein>
    <recommendedName>
        <fullName evidence="3">F-box domain-containing protein</fullName>
    </recommendedName>
</protein>
<dbReference type="AlphaFoldDB" id="A0A1M2V8X1"/>
<evidence type="ECO:0008006" key="3">
    <source>
        <dbReference type="Google" id="ProtNLM"/>
    </source>
</evidence>
<comment type="caution">
    <text evidence="1">The sequence shown here is derived from an EMBL/GenBank/DDBJ whole genome shotgun (WGS) entry which is preliminary data.</text>
</comment>
<dbReference type="Gene3D" id="3.80.10.10">
    <property type="entry name" value="Ribonuclease Inhibitor"/>
    <property type="match status" value="1"/>
</dbReference>
<evidence type="ECO:0000313" key="1">
    <source>
        <dbReference type="EMBL" id="OJT03995.1"/>
    </source>
</evidence>
<sequence>MANPNVHDTVTLEGPLYGLQIPDVDPSILDERILAVGPQISSSQKASYDVNLLAIRTLWNARLPVHRLPTELFVDLLASTLLRPFQTYLHEQSGRLSSDHAIVKANPCFWRSIHVGRDTRWLNLALSRSGESNLFLDFSSSSAFLTAIPQLIDRRNRIEHLRFSCVGVDSLEPMVPLMSAPLPCITRLDVTIDTREALYNIELPEGQAPRHYDILEFESANLPKVTNLSLRGAQTSIPWTTSLISHLRFLDLRRCIAPSSIMSVSSFFDVLKEGQQLEELVLYDTLSSACASLPSPSEQLHAVALPRLRKAALADHVAWTSLFVSYLHPPSMGEISFHGLIDNATLANNPDLSYTSMLPPDIRTFPFLKSTTSTTMSIDPRSYRIACQGSGPTVTLVMEVRSNLVEWWQNVGEGVAHFVDLLRDAPLTELELDLDFEFDVIDSAVFDAILDAFPTIRELRVRSNAAAGEDIVPELLAHSLGWRSPTPNDGEVKVRCPNLRVLRVQRRHESDETFLPALVECLFDRADGGAPRLELLEVTVRRSLMQNWREFDTHYEAVFMPMLETYKFVDEGMGIAF</sequence>
<name>A0A1M2V8X1_TRAPU</name>
<keyword evidence="2" id="KW-1185">Reference proteome</keyword>
<dbReference type="InterPro" id="IPR032675">
    <property type="entry name" value="LRR_dom_sf"/>
</dbReference>